<protein>
    <submittedName>
        <fullName evidence="1">Uncharacterized protein</fullName>
    </submittedName>
</protein>
<geneLocation type="plasmid" evidence="1">
    <name>plasmid1</name>
</geneLocation>
<name>A0A1Z4JRA2_LEPBY</name>
<organism evidence="1 2">
    <name type="scientific">Leptolyngbya boryana NIES-2135</name>
    <dbReference type="NCBI Taxonomy" id="1973484"/>
    <lineage>
        <taxon>Bacteria</taxon>
        <taxon>Bacillati</taxon>
        <taxon>Cyanobacteriota</taxon>
        <taxon>Cyanophyceae</taxon>
        <taxon>Leptolyngbyales</taxon>
        <taxon>Leptolyngbyaceae</taxon>
        <taxon>Leptolyngbya group</taxon>
        <taxon>Leptolyngbya</taxon>
    </lineage>
</organism>
<gene>
    <name evidence="1" type="ORF">NIES2135_61110</name>
</gene>
<sequence length="45" mass="4927">MLVNTEIDPRVVGLIAQLNTAIASLHRVQDQASIKYLAHELAEIA</sequence>
<proteinExistence type="predicted"/>
<dbReference type="AlphaFoldDB" id="A0A1Z4JRA2"/>
<keyword evidence="1" id="KW-0614">Plasmid</keyword>
<accession>A0A1Z4JRA2</accession>
<dbReference type="Proteomes" id="UP000217895">
    <property type="component" value="Plasmid Plasmid1 dna"/>
</dbReference>
<evidence type="ECO:0000313" key="1">
    <source>
        <dbReference type="EMBL" id="BAY59234.1"/>
    </source>
</evidence>
<keyword evidence="2" id="KW-1185">Reference proteome</keyword>
<reference evidence="1 2" key="1">
    <citation type="submission" date="2017-06" db="EMBL/GenBank/DDBJ databases">
        <title>Genome sequencing of cyanobaciteial culture collection at National Institute for Environmental Studies (NIES).</title>
        <authorList>
            <person name="Hirose Y."/>
            <person name="Shimura Y."/>
            <person name="Fujisawa T."/>
            <person name="Nakamura Y."/>
            <person name="Kawachi M."/>
        </authorList>
    </citation>
    <scope>NUCLEOTIDE SEQUENCE [LARGE SCALE GENOMIC DNA]</scope>
    <source>
        <strain evidence="1 2">NIES-2135</strain>
        <plasmid evidence="2">Plasmid Plasmid1 dna</plasmid>
    </source>
</reference>
<dbReference type="EMBL" id="AP018204">
    <property type="protein sequence ID" value="BAY59234.1"/>
    <property type="molecule type" value="Genomic_DNA"/>
</dbReference>
<evidence type="ECO:0000313" key="2">
    <source>
        <dbReference type="Proteomes" id="UP000217895"/>
    </source>
</evidence>